<evidence type="ECO:0000313" key="1">
    <source>
        <dbReference type="EMBL" id="CAB4152766.1"/>
    </source>
</evidence>
<reference evidence="1" key="1">
    <citation type="submission" date="2020-04" db="EMBL/GenBank/DDBJ databases">
        <authorList>
            <person name="Chiriac C."/>
            <person name="Salcher M."/>
            <person name="Ghai R."/>
            <person name="Kavagutti S V."/>
        </authorList>
    </citation>
    <scope>NUCLEOTIDE SEQUENCE</scope>
</reference>
<protein>
    <submittedName>
        <fullName evidence="1">Uncharacterized protein</fullName>
    </submittedName>
</protein>
<organism evidence="1">
    <name type="scientific">uncultured Caudovirales phage</name>
    <dbReference type="NCBI Taxonomy" id="2100421"/>
    <lineage>
        <taxon>Viruses</taxon>
        <taxon>Duplodnaviria</taxon>
        <taxon>Heunggongvirae</taxon>
        <taxon>Uroviricota</taxon>
        <taxon>Caudoviricetes</taxon>
        <taxon>Peduoviridae</taxon>
        <taxon>Maltschvirus</taxon>
        <taxon>Maltschvirus maltsch</taxon>
    </lineage>
</organism>
<proteinExistence type="predicted"/>
<gene>
    <name evidence="1" type="ORF">UFOVP616_29</name>
</gene>
<sequence>MVNQPKERQPSKLGPDGLVLSAARSYELDILAAATFGSGSGREFLKYLRSITIEMVGGPEITDAQLRHREGARYLVGIIEARVRAGTERGKKNVGKSD</sequence>
<dbReference type="EMBL" id="LR796590">
    <property type="protein sequence ID" value="CAB4152766.1"/>
    <property type="molecule type" value="Genomic_DNA"/>
</dbReference>
<accession>A0A6J5N612</accession>
<name>A0A6J5N612_9CAUD</name>